<evidence type="ECO:0000259" key="1">
    <source>
        <dbReference type="Pfam" id="PF12973"/>
    </source>
</evidence>
<reference evidence="2 3" key="1">
    <citation type="submission" date="2020-12" db="EMBL/GenBank/DDBJ databases">
        <title>Pseudomonas schmalbachii sp. nov. isolated from millipede gut.</title>
        <authorList>
            <person name="Shelomi M."/>
        </authorList>
    </citation>
    <scope>NUCLEOTIDE SEQUENCE [LARGE SCALE GENOMIC DNA]</scope>
    <source>
        <strain evidence="2 3">Milli4</strain>
    </source>
</reference>
<feature type="domain" description="ChrR-like cupin" evidence="1">
    <location>
        <begin position="30"/>
        <end position="119"/>
    </location>
</feature>
<proteinExistence type="predicted"/>
<sequence>MSEINAAALEVLAAMQGGPVVPRDHAREAILILENDLPWVPLPDGSSIQLLHVDLNQNLWINRTRMKPGFGVDTHYHTGPVFAVTLTGEWFYREYPDKVNKAGSYLYEPAHSIHTLCVAEDAEEDADVWFAIFGSNVDIDENGDVIRILDARTALTVYRALCAAEGKTCDNLIVVGE</sequence>
<keyword evidence="2" id="KW-0223">Dioxygenase</keyword>
<comment type="caution">
    <text evidence="2">The sequence shown here is derived from an EMBL/GenBank/DDBJ whole genome shotgun (WGS) entry which is preliminary data.</text>
</comment>
<dbReference type="RefSeq" id="WP_208311650.1">
    <property type="nucleotide sequence ID" value="NZ_JAELYA010000001.1"/>
</dbReference>
<keyword evidence="2" id="KW-0560">Oxidoreductase</keyword>
<dbReference type="InterPro" id="IPR025979">
    <property type="entry name" value="ChrR-like_cupin_dom"/>
</dbReference>
<dbReference type="EMBL" id="JAELYA010000001">
    <property type="protein sequence ID" value="MBO3273824.1"/>
    <property type="molecule type" value="Genomic_DNA"/>
</dbReference>
<keyword evidence="3" id="KW-1185">Reference proteome</keyword>
<dbReference type="InterPro" id="IPR014710">
    <property type="entry name" value="RmlC-like_jellyroll"/>
</dbReference>
<dbReference type="Gene3D" id="2.60.120.10">
    <property type="entry name" value="Jelly Rolls"/>
    <property type="match status" value="1"/>
</dbReference>
<evidence type="ECO:0000313" key="3">
    <source>
        <dbReference type="Proteomes" id="UP000669060"/>
    </source>
</evidence>
<accession>A0ABS3TML7</accession>
<dbReference type="InterPro" id="IPR011051">
    <property type="entry name" value="RmlC_Cupin_sf"/>
</dbReference>
<dbReference type="Pfam" id="PF12973">
    <property type="entry name" value="Cupin_7"/>
    <property type="match status" value="1"/>
</dbReference>
<dbReference type="SUPFAM" id="SSF51182">
    <property type="entry name" value="RmlC-like cupins"/>
    <property type="match status" value="1"/>
</dbReference>
<organism evidence="2 3">
    <name type="scientific">Pseudomonas schmalbachii</name>
    <dbReference type="NCBI Taxonomy" id="2816993"/>
    <lineage>
        <taxon>Bacteria</taxon>
        <taxon>Pseudomonadati</taxon>
        <taxon>Pseudomonadota</taxon>
        <taxon>Gammaproteobacteria</taxon>
        <taxon>Pseudomonadales</taxon>
        <taxon>Pseudomonadaceae</taxon>
        <taxon>Pseudomonas</taxon>
    </lineage>
</organism>
<dbReference type="Proteomes" id="UP000669060">
    <property type="component" value="Unassembled WGS sequence"/>
</dbReference>
<protein>
    <submittedName>
        <fullName evidence="2">2,4'-dihydroxyacetophenone dioxygenase family protein</fullName>
    </submittedName>
</protein>
<dbReference type="GO" id="GO:0051213">
    <property type="term" value="F:dioxygenase activity"/>
    <property type="evidence" value="ECO:0007669"/>
    <property type="project" value="UniProtKB-KW"/>
</dbReference>
<evidence type="ECO:0000313" key="2">
    <source>
        <dbReference type="EMBL" id="MBO3273824.1"/>
    </source>
</evidence>
<gene>
    <name evidence="2" type="ORF">JFY56_01135</name>
</gene>
<name>A0ABS3TML7_9PSED</name>
<dbReference type="CDD" id="cd20302">
    <property type="entry name" value="cupin_DAD"/>
    <property type="match status" value="1"/>
</dbReference>